<dbReference type="EMBL" id="CADCTR010002442">
    <property type="protein sequence ID" value="CAA9353456.1"/>
    <property type="molecule type" value="Genomic_DNA"/>
</dbReference>
<gene>
    <name evidence="1" type="ORF">AVDCRST_MAG93-7232</name>
</gene>
<dbReference type="AlphaFoldDB" id="A0A6J4MBI6"/>
<organism evidence="1">
    <name type="scientific">uncultured Chloroflexia bacterium</name>
    <dbReference type="NCBI Taxonomy" id="1672391"/>
    <lineage>
        <taxon>Bacteria</taxon>
        <taxon>Bacillati</taxon>
        <taxon>Chloroflexota</taxon>
        <taxon>Chloroflexia</taxon>
        <taxon>environmental samples</taxon>
    </lineage>
</organism>
<name>A0A6J4MBI6_9CHLR</name>
<proteinExistence type="predicted"/>
<reference evidence="1" key="1">
    <citation type="submission" date="2020-02" db="EMBL/GenBank/DDBJ databases">
        <authorList>
            <person name="Meier V. D."/>
        </authorList>
    </citation>
    <scope>NUCLEOTIDE SEQUENCE</scope>
    <source>
        <strain evidence="1">AVDCRST_MAG93</strain>
    </source>
</reference>
<evidence type="ECO:0000313" key="1">
    <source>
        <dbReference type="EMBL" id="CAA9353456.1"/>
    </source>
</evidence>
<protein>
    <submittedName>
        <fullName evidence="1">Uncharacterized protein</fullName>
    </submittedName>
</protein>
<accession>A0A6J4MBI6</accession>
<sequence length="37" mass="4052">MGVSRLLNTVKSVTPQVEAMLANIEHGVQRKYVLGVL</sequence>